<name>A0A9W6N9Q1_9HYPH</name>
<accession>A0A9W6N9Q1</accession>
<dbReference type="RefSeq" id="WP_213366365.1">
    <property type="nucleotide sequence ID" value="NZ_BSFM01000004.1"/>
</dbReference>
<reference evidence="1" key="2">
    <citation type="submission" date="2023-01" db="EMBL/GenBank/DDBJ databases">
        <authorList>
            <person name="Sun Q."/>
            <person name="Evtushenko L."/>
        </authorList>
    </citation>
    <scope>NUCLEOTIDE SEQUENCE</scope>
    <source>
        <strain evidence="1">VKM B-2789</strain>
    </source>
</reference>
<evidence type="ECO:0000313" key="1">
    <source>
        <dbReference type="EMBL" id="GLK82828.1"/>
    </source>
</evidence>
<sequence length="304" mass="33195">MRKLTLPPNDPVDVYDLCVAEVTDIAVRSAYVSNRNHMTTAAGDFASASAAKSWASLPRVARGNPGAVIIGTLTKKSLNDLYSAYMVQAKGPSRKVYDDIMVAAKGLCPFCAGLGQVHTLDHYLPKANFPAHSVSPANLVPCCRDCNTGKGSSFGAANVDQTLHPYFDADQFFQQRWIFGRLTTAKPLVMEYICRPPDAWPAVDRQRAVRHFEDYDIASRFELQAGGELTRIVASRAGILSRLTPADYRSYLLENAQGSGADLNGWSRTMYAALAVDNWFCQTDFTDPNWLPPVLAAIPAPNSG</sequence>
<dbReference type="Proteomes" id="UP001143330">
    <property type="component" value="Unassembled WGS sequence"/>
</dbReference>
<reference evidence="1" key="1">
    <citation type="journal article" date="2014" name="Int. J. Syst. Evol. Microbiol.">
        <title>Complete genome sequence of Corynebacterium casei LMG S-19264T (=DSM 44701T), isolated from a smear-ripened cheese.</title>
        <authorList>
            <consortium name="US DOE Joint Genome Institute (JGI-PGF)"/>
            <person name="Walter F."/>
            <person name="Albersmeier A."/>
            <person name="Kalinowski J."/>
            <person name="Ruckert C."/>
        </authorList>
    </citation>
    <scope>NUCLEOTIDE SEQUENCE</scope>
    <source>
        <strain evidence="1">VKM B-2789</strain>
    </source>
</reference>
<dbReference type="InterPro" id="IPR003615">
    <property type="entry name" value="HNH_nuc"/>
</dbReference>
<gene>
    <name evidence="1" type="ORF">GCM10017653_08970</name>
</gene>
<protein>
    <recommendedName>
        <fullName evidence="3">HNH endonuclease</fullName>
    </recommendedName>
</protein>
<evidence type="ECO:0000313" key="2">
    <source>
        <dbReference type="Proteomes" id="UP001143330"/>
    </source>
</evidence>
<dbReference type="AlphaFoldDB" id="A0A9W6N9Q1"/>
<dbReference type="Gene3D" id="1.10.30.50">
    <property type="match status" value="1"/>
</dbReference>
<dbReference type="CDD" id="cd00085">
    <property type="entry name" value="HNHc"/>
    <property type="match status" value="1"/>
</dbReference>
<dbReference type="EMBL" id="BSFM01000004">
    <property type="protein sequence ID" value="GLK82828.1"/>
    <property type="molecule type" value="Genomic_DNA"/>
</dbReference>
<comment type="caution">
    <text evidence="1">The sequence shown here is derived from an EMBL/GenBank/DDBJ whole genome shotgun (WGS) entry which is preliminary data.</text>
</comment>
<evidence type="ECO:0008006" key="3">
    <source>
        <dbReference type="Google" id="ProtNLM"/>
    </source>
</evidence>
<organism evidence="1 2">
    <name type="scientific">Ancylobacter defluvii</name>
    <dbReference type="NCBI Taxonomy" id="1282440"/>
    <lineage>
        <taxon>Bacteria</taxon>
        <taxon>Pseudomonadati</taxon>
        <taxon>Pseudomonadota</taxon>
        <taxon>Alphaproteobacteria</taxon>
        <taxon>Hyphomicrobiales</taxon>
        <taxon>Xanthobacteraceae</taxon>
        <taxon>Ancylobacter</taxon>
    </lineage>
</organism>
<keyword evidence="2" id="KW-1185">Reference proteome</keyword>
<proteinExistence type="predicted"/>